<keyword evidence="6" id="KW-0255">Endonuclease</keyword>
<evidence type="ECO:0000313" key="11">
    <source>
        <dbReference type="EMBL" id="TRZ12334.1"/>
    </source>
</evidence>
<dbReference type="EC" id="3.1.26.4" evidence="2"/>
<evidence type="ECO:0000313" key="12">
    <source>
        <dbReference type="Proteomes" id="UP000796761"/>
    </source>
</evidence>
<dbReference type="Proteomes" id="UP000796761">
    <property type="component" value="Unassembled WGS sequence"/>
</dbReference>
<name>A0A8K1LFQ5_9PASS</name>
<dbReference type="AlphaFoldDB" id="A0A8K1LFQ5"/>
<evidence type="ECO:0000256" key="1">
    <source>
        <dbReference type="ARBA" id="ARBA00010879"/>
    </source>
</evidence>
<dbReference type="OrthoDB" id="9838443at2759"/>
<organism evidence="11 12">
    <name type="scientific">Zosterops borbonicus</name>
    <dbReference type="NCBI Taxonomy" id="364589"/>
    <lineage>
        <taxon>Eukaryota</taxon>
        <taxon>Metazoa</taxon>
        <taxon>Chordata</taxon>
        <taxon>Craniata</taxon>
        <taxon>Vertebrata</taxon>
        <taxon>Euteleostomi</taxon>
        <taxon>Archelosauria</taxon>
        <taxon>Archosauria</taxon>
        <taxon>Dinosauria</taxon>
        <taxon>Saurischia</taxon>
        <taxon>Theropoda</taxon>
        <taxon>Coelurosauria</taxon>
        <taxon>Aves</taxon>
        <taxon>Neognathae</taxon>
        <taxon>Neoaves</taxon>
        <taxon>Telluraves</taxon>
        <taxon>Australaves</taxon>
        <taxon>Passeriformes</taxon>
        <taxon>Sylvioidea</taxon>
        <taxon>Zosteropidae</taxon>
        <taxon>Zosterops</taxon>
    </lineage>
</organism>
<comment type="caution">
    <text evidence="11">The sequence shown here is derived from an EMBL/GenBank/DDBJ whole genome shotgun (WGS) entry which is preliminary data.</text>
</comment>
<dbReference type="InterPro" id="IPR000477">
    <property type="entry name" value="RT_dom"/>
</dbReference>
<dbReference type="GO" id="GO:0004523">
    <property type="term" value="F:RNA-DNA hybrid ribonuclease activity"/>
    <property type="evidence" value="ECO:0007669"/>
    <property type="project" value="UniProtKB-EC"/>
</dbReference>
<accession>A0A8K1LFQ5</accession>
<evidence type="ECO:0000256" key="4">
    <source>
        <dbReference type="ARBA" id="ARBA00022695"/>
    </source>
</evidence>
<feature type="compositionally biased region" description="Polar residues" evidence="9">
    <location>
        <begin position="520"/>
        <end position="535"/>
    </location>
</feature>
<dbReference type="GO" id="GO:0003964">
    <property type="term" value="F:RNA-directed DNA polymerase activity"/>
    <property type="evidence" value="ECO:0007669"/>
    <property type="project" value="UniProtKB-KW"/>
</dbReference>
<dbReference type="InterPro" id="IPR005166">
    <property type="entry name" value="RSV_p95_env"/>
</dbReference>
<feature type="region of interest" description="Disordered" evidence="9">
    <location>
        <begin position="499"/>
        <end position="536"/>
    </location>
</feature>
<keyword evidence="3" id="KW-0808">Transferase</keyword>
<evidence type="ECO:0000256" key="9">
    <source>
        <dbReference type="SAM" id="MobiDB-lite"/>
    </source>
</evidence>
<reference evidence="11" key="1">
    <citation type="submission" date="2019-04" db="EMBL/GenBank/DDBJ databases">
        <title>Genome assembly of Zosterops borbonicus 15179.</title>
        <authorList>
            <person name="Leroy T."/>
            <person name="Anselmetti Y."/>
            <person name="Tilak M.-K."/>
            <person name="Nabholz B."/>
        </authorList>
    </citation>
    <scope>NUCLEOTIDE SEQUENCE</scope>
    <source>
        <strain evidence="11">HGM_15179</strain>
        <tissue evidence="11">Muscle</tissue>
    </source>
</reference>
<dbReference type="InterPro" id="IPR043128">
    <property type="entry name" value="Rev_trsase/Diguanyl_cyclase"/>
</dbReference>
<dbReference type="PANTHER" id="PTHR41694">
    <property type="entry name" value="ENDOGENOUS RETROVIRUS GROUP K MEMBER POL PROTEIN"/>
    <property type="match status" value="1"/>
</dbReference>
<keyword evidence="8" id="KW-0695">RNA-directed DNA polymerase</keyword>
<keyword evidence="7" id="KW-0378">Hydrolase</keyword>
<comment type="similarity">
    <text evidence="1">Belongs to the beta type-B retroviral polymerase family. HERV class-II K(HML-2) pol subfamily.</text>
</comment>
<dbReference type="PROSITE" id="PS50878">
    <property type="entry name" value="RT_POL"/>
    <property type="match status" value="1"/>
</dbReference>
<dbReference type="SUPFAM" id="SSF56672">
    <property type="entry name" value="DNA/RNA polymerases"/>
    <property type="match status" value="1"/>
</dbReference>
<dbReference type="Gene3D" id="3.30.70.270">
    <property type="match status" value="2"/>
</dbReference>
<feature type="region of interest" description="Disordered" evidence="9">
    <location>
        <begin position="1"/>
        <end position="56"/>
    </location>
</feature>
<dbReference type="GO" id="GO:0035613">
    <property type="term" value="F:RNA stem-loop binding"/>
    <property type="evidence" value="ECO:0007669"/>
    <property type="project" value="TreeGrafter"/>
</dbReference>
<keyword evidence="5" id="KW-0540">Nuclease</keyword>
<evidence type="ECO:0000259" key="10">
    <source>
        <dbReference type="PROSITE" id="PS50878"/>
    </source>
</evidence>
<dbReference type="Pfam" id="PF00078">
    <property type="entry name" value="RVT_1"/>
    <property type="match status" value="1"/>
</dbReference>
<evidence type="ECO:0000256" key="7">
    <source>
        <dbReference type="ARBA" id="ARBA00022801"/>
    </source>
</evidence>
<dbReference type="Gene3D" id="3.10.10.10">
    <property type="entry name" value="HIV Type 1 Reverse Transcriptase, subunit A, domain 1"/>
    <property type="match status" value="1"/>
</dbReference>
<evidence type="ECO:0000256" key="6">
    <source>
        <dbReference type="ARBA" id="ARBA00022759"/>
    </source>
</evidence>
<evidence type="ECO:0000256" key="8">
    <source>
        <dbReference type="ARBA" id="ARBA00022918"/>
    </source>
</evidence>
<keyword evidence="4" id="KW-0548">Nucleotidyltransferase</keyword>
<dbReference type="InterPro" id="IPR043502">
    <property type="entry name" value="DNA/RNA_pol_sf"/>
</dbReference>
<protein>
    <recommendedName>
        <fullName evidence="2">ribonuclease H</fullName>
        <ecNumber evidence="2">3.1.26.4</ecNumber>
    </recommendedName>
</protein>
<sequence length="769" mass="85719">MGNGEQDVTLTGRDSPVMTFPLPDKSRDSSLSLEPEENFPDVTQDPPLQDPPPDVSDHLFLPPSELSLTTTELNKPLRLCLVEPLWVRDRDWHTATVLKDSQGTWHEIGTDYVVVGNCKYTTSEIDIAPGKITSDPERFILWLHCTRPPTFLNKGQIIAQVIPAPEPVDLTSEESGPRVHSVRVIGKNRLEEECQLKAAVTEKRPTQKLNWKTNEPVWVEQWPLSKQKLKVLNELVEEQLQKGHIEETTSPWNSPVFVIQKSDKTRWQLLQDLHQINEVIEDVGSLQPGMPSPTMLPQNWNLAVIGIRDCFFQIPLDPDNAPRFAFSVPNINREALRKRYHWKVLLQGMKNSPVICQWYVSSLLSPVHAAAHQAIIHHYTDDVLVCAPNDLLAHALDLTVIALVAAGFKLQESKIQKMPPWRYLGLEIGKRTIVPQKLEIKTKIEILADVHQLCGALNWEICHIFMESSSNGTKGLSPSPGRTEAGEILFLLLIADPTSSHEVPSPSPSNIPHPSGRVDTWSSQVDRPTGASAQGQCVEHPRAGHGATPHLLVPGLAKDPISSCLVEIPFKEAEFPAALLNFHDEYNKQVPGHNSHALEEFCLQRRIKLPVMNPLVLWCDWVSTSLPQGDNELQELELLGSSPALFCIQFVFTPPQSQEKSFSKVLQIKEVYLANTWCDKIAHVKMASTPGSIPLTLPKGTFLICGDCVFTGIPSRLTGGPCTIGKLGLLLPNKTQIMDWIVKNSSQHATVQKRDLASLDPDCNSEIIH</sequence>
<proteinExistence type="inferred from homology"/>
<keyword evidence="12" id="KW-1185">Reference proteome</keyword>
<evidence type="ECO:0000256" key="3">
    <source>
        <dbReference type="ARBA" id="ARBA00022679"/>
    </source>
</evidence>
<evidence type="ECO:0000256" key="5">
    <source>
        <dbReference type="ARBA" id="ARBA00022722"/>
    </source>
</evidence>
<evidence type="ECO:0000256" key="2">
    <source>
        <dbReference type="ARBA" id="ARBA00012180"/>
    </source>
</evidence>
<dbReference type="PANTHER" id="PTHR41694:SF3">
    <property type="entry name" value="RNA-DIRECTED DNA POLYMERASE-RELATED"/>
    <property type="match status" value="1"/>
</dbReference>
<gene>
    <name evidence="11" type="ORF">HGM15179_014754</name>
</gene>
<dbReference type="Pfam" id="PF03708">
    <property type="entry name" value="Avian_gp85"/>
    <property type="match status" value="1"/>
</dbReference>
<dbReference type="EMBL" id="SWJQ01000601">
    <property type="protein sequence ID" value="TRZ12334.1"/>
    <property type="molecule type" value="Genomic_DNA"/>
</dbReference>
<feature type="domain" description="Reverse transcriptase" evidence="10">
    <location>
        <begin position="240"/>
        <end position="428"/>
    </location>
</feature>